<reference evidence="1 2" key="1">
    <citation type="submission" date="2019-03" db="EMBL/GenBank/DDBJ databases">
        <title>Genomic Encyclopedia of Type Strains, Phase IV (KMG-IV): sequencing the most valuable type-strain genomes for metagenomic binning, comparative biology and taxonomic classification.</title>
        <authorList>
            <person name="Goeker M."/>
        </authorList>
    </citation>
    <scope>NUCLEOTIDE SEQUENCE [LARGE SCALE GENOMIC DNA]</scope>
    <source>
        <strain evidence="1 2">DSM 44684</strain>
    </source>
</reference>
<protein>
    <submittedName>
        <fullName evidence="1">Helix-turn-helix protein</fullName>
    </submittedName>
</protein>
<dbReference type="EMBL" id="SMFR01000002">
    <property type="protein sequence ID" value="TCJ96315.1"/>
    <property type="molecule type" value="Genomic_DNA"/>
</dbReference>
<name>A0A4V2PB77_9NOCA</name>
<dbReference type="AlphaFoldDB" id="A0A4V2PB77"/>
<keyword evidence="2" id="KW-1185">Reference proteome</keyword>
<accession>A0A4V2PB77</accession>
<proteinExistence type="predicted"/>
<gene>
    <name evidence="1" type="ORF">DFR71_2342</name>
</gene>
<dbReference type="Proteomes" id="UP000294856">
    <property type="component" value="Unassembled WGS sequence"/>
</dbReference>
<dbReference type="Gene3D" id="1.10.10.60">
    <property type="entry name" value="Homeodomain-like"/>
    <property type="match status" value="1"/>
</dbReference>
<evidence type="ECO:0000313" key="2">
    <source>
        <dbReference type="Proteomes" id="UP000294856"/>
    </source>
</evidence>
<dbReference type="InterPro" id="IPR009057">
    <property type="entry name" value="Homeodomain-like_sf"/>
</dbReference>
<comment type="caution">
    <text evidence="1">The sequence shown here is derived from an EMBL/GenBank/DDBJ whole genome shotgun (WGS) entry which is preliminary data.</text>
</comment>
<dbReference type="SUPFAM" id="SSF46689">
    <property type="entry name" value="Homeodomain-like"/>
    <property type="match status" value="1"/>
</dbReference>
<evidence type="ECO:0000313" key="1">
    <source>
        <dbReference type="EMBL" id="TCJ96315.1"/>
    </source>
</evidence>
<sequence length="80" mass="8785">MGSVGDSMGKGTVLTILREGGASIRNPRLSEEQTTEAARLYETGQSLARIGERLGADSTTVRRALLKRNIRMRDTHGREQ</sequence>
<organism evidence="1 2">
    <name type="scientific">Nocardia alba</name>
    <dbReference type="NCBI Taxonomy" id="225051"/>
    <lineage>
        <taxon>Bacteria</taxon>
        <taxon>Bacillati</taxon>
        <taxon>Actinomycetota</taxon>
        <taxon>Actinomycetes</taxon>
        <taxon>Mycobacteriales</taxon>
        <taxon>Nocardiaceae</taxon>
        <taxon>Nocardia</taxon>
    </lineage>
</organism>